<feature type="transmembrane region" description="Helical" evidence="1">
    <location>
        <begin position="163"/>
        <end position="186"/>
    </location>
</feature>
<comment type="caution">
    <text evidence="2">The sequence shown here is derived from an EMBL/GenBank/DDBJ whole genome shotgun (WGS) entry which is preliminary data.</text>
</comment>
<gene>
    <name evidence="2" type="ORF">ENT87_05740</name>
</gene>
<keyword evidence="1" id="KW-1133">Transmembrane helix</keyword>
<dbReference type="EMBL" id="DTAI01000165">
    <property type="protein sequence ID" value="HGN37030.1"/>
    <property type="molecule type" value="Genomic_DNA"/>
</dbReference>
<keyword evidence="1" id="KW-0472">Membrane</keyword>
<accession>A0A7J3I8D7</accession>
<feature type="transmembrane region" description="Helical" evidence="1">
    <location>
        <begin position="41"/>
        <end position="67"/>
    </location>
</feature>
<reference evidence="2" key="1">
    <citation type="journal article" date="2020" name="mSystems">
        <title>Genome- and Community-Level Interaction Insights into Carbon Utilization and Element Cycling Functions of Hydrothermarchaeota in Hydrothermal Sediment.</title>
        <authorList>
            <person name="Zhou Z."/>
            <person name="Liu Y."/>
            <person name="Xu W."/>
            <person name="Pan J."/>
            <person name="Luo Z.H."/>
            <person name="Li M."/>
        </authorList>
    </citation>
    <scope>NUCLEOTIDE SEQUENCE [LARGE SCALE GENOMIC DNA]</scope>
    <source>
        <strain evidence="2">SpSt-618</strain>
    </source>
</reference>
<feature type="transmembrane region" description="Helical" evidence="1">
    <location>
        <begin position="207"/>
        <end position="228"/>
    </location>
</feature>
<keyword evidence="1 2" id="KW-0812">Transmembrane</keyword>
<dbReference type="AlphaFoldDB" id="A0A7J3I8D7"/>
<feature type="transmembrane region" description="Helical" evidence="1">
    <location>
        <begin position="6"/>
        <end position="29"/>
    </location>
</feature>
<feature type="transmembrane region" description="Helical" evidence="1">
    <location>
        <begin position="127"/>
        <end position="151"/>
    </location>
</feature>
<proteinExistence type="predicted"/>
<protein>
    <submittedName>
        <fullName evidence="2">Transmembrane electron transporter</fullName>
    </submittedName>
</protein>
<sequence length="229" mass="25147">MDFGVAGTVISLALIDSFDPCIFAIYSTLLISASMTSIKRALSVGLAFIVSAYIGYFLFGILLRYATLSLPRYILAIVTVTYGIVMLLHTVMTGRIAGNENVCREDELVCRIGRMLRLDTLIDRGTVIIFLIGFVAAFTLFPCTAGMYVVFNLLTVGLNFIEWIPLALLYVAVFVLPLILILLSFVGITRFSAVHTVLIKHQKYVKLLGSVLLIAVSLYILLTSVSTAF</sequence>
<feature type="transmembrane region" description="Helical" evidence="1">
    <location>
        <begin position="73"/>
        <end position="91"/>
    </location>
</feature>
<evidence type="ECO:0000313" key="2">
    <source>
        <dbReference type="EMBL" id="HGN37030.1"/>
    </source>
</evidence>
<evidence type="ECO:0000256" key="1">
    <source>
        <dbReference type="SAM" id="Phobius"/>
    </source>
</evidence>
<organism evidence="2">
    <name type="scientific">Ignisphaera aggregans</name>
    <dbReference type="NCBI Taxonomy" id="334771"/>
    <lineage>
        <taxon>Archaea</taxon>
        <taxon>Thermoproteota</taxon>
        <taxon>Thermoprotei</taxon>
        <taxon>Desulfurococcales</taxon>
        <taxon>Desulfurococcaceae</taxon>
        <taxon>Ignisphaera</taxon>
    </lineage>
</organism>
<name>A0A7J3I8D7_9CREN</name>